<sequence length="285" mass="32307">MALHLSPSFCLFSITITFILVYVPTSVSAIHAKYENCIAPFRCANLENIEYPFWGASRPEYCGYPSYRLDCEGEVAEISIMERSCRVLDINNSNGTLTVALEDYWDDLCPSNLVDGTLNSSFFNYTSDTENITLYYHCPPPVKDISAALLPFKFNCSSEETDTNNYYFIWGNDRFNSNILYTISNYFENCGTNVTIPVRQSAFLFLKRYPASANVSKALKEGFDLQWYANSTLCDKCKDSGGLCGFDTDTDEFTCYCPDMPYSMTCPSKGTSHLFIHYLCITEFP</sequence>
<protein>
    <submittedName>
        <fullName evidence="1">Uncharacterized protein</fullName>
    </submittedName>
</protein>
<organism evidence="1 2">
    <name type="scientific">Pistacia integerrima</name>
    <dbReference type="NCBI Taxonomy" id="434235"/>
    <lineage>
        <taxon>Eukaryota</taxon>
        <taxon>Viridiplantae</taxon>
        <taxon>Streptophyta</taxon>
        <taxon>Embryophyta</taxon>
        <taxon>Tracheophyta</taxon>
        <taxon>Spermatophyta</taxon>
        <taxon>Magnoliopsida</taxon>
        <taxon>eudicotyledons</taxon>
        <taxon>Gunneridae</taxon>
        <taxon>Pentapetalae</taxon>
        <taxon>rosids</taxon>
        <taxon>malvids</taxon>
        <taxon>Sapindales</taxon>
        <taxon>Anacardiaceae</taxon>
        <taxon>Pistacia</taxon>
    </lineage>
</organism>
<dbReference type="EMBL" id="CM047739">
    <property type="protein sequence ID" value="KAJ0042462.1"/>
    <property type="molecule type" value="Genomic_DNA"/>
</dbReference>
<dbReference type="Proteomes" id="UP001163603">
    <property type="component" value="Chromosome 4"/>
</dbReference>
<keyword evidence="2" id="KW-1185">Reference proteome</keyword>
<reference evidence="2" key="1">
    <citation type="journal article" date="2023" name="G3 (Bethesda)">
        <title>Genome assembly and association tests identify interacting loci associated with vigor, precocity, and sex in interspecific pistachio rootstocks.</title>
        <authorList>
            <person name="Palmer W."/>
            <person name="Jacygrad E."/>
            <person name="Sagayaradj S."/>
            <person name="Cavanaugh K."/>
            <person name="Han R."/>
            <person name="Bertier L."/>
            <person name="Beede B."/>
            <person name="Kafkas S."/>
            <person name="Golino D."/>
            <person name="Preece J."/>
            <person name="Michelmore R."/>
        </authorList>
    </citation>
    <scope>NUCLEOTIDE SEQUENCE [LARGE SCALE GENOMIC DNA]</scope>
</reference>
<gene>
    <name evidence="1" type="ORF">Pint_18742</name>
</gene>
<name>A0ACC0YX95_9ROSI</name>
<evidence type="ECO:0000313" key="1">
    <source>
        <dbReference type="EMBL" id="KAJ0042462.1"/>
    </source>
</evidence>
<accession>A0ACC0YX95</accession>
<comment type="caution">
    <text evidence="1">The sequence shown here is derived from an EMBL/GenBank/DDBJ whole genome shotgun (WGS) entry which is preliminary data.</text>
</comment>
<evidence type="ECO:0000313" key="2">
    <source>
        <dbReference type="Proteomes" id="UP001163603"/>
    </source>
</evidence>
<proteinExistence type="predicted"/>